<protein>
    <submittedName>
        <fullName evidence="1">Uncharacterized protein</fullName>
    </submittedName>
</protein>
<dbReference type="eggNOG" id="ENOG502ZKFX">
    <property type="taxonomic scope" value="Bacteria"/>
</dbReference>
<reference evidence="2" key="1">
    <citation type="submission" date="2009-11" db="EMBL/GenBank/DDBJ databases">
        <title>The complete chromosome of Xylanimonas cellulosilytica DSM 15894.</title>
        <authorList>
            <consortium name="US DOE Joint Genome Institute (JGI-PGF)"/>
            <person name="Lucas S."/>
            <person name="Copeland A."/>
            <person name="Lapidus A."/>
            <person name="Glavina del Rio T."/>
            <person name="Dalin E."/>
            <person name="Tice H."/>
            <person name="Bruce D."/>
            <person name="Goodwin L."/>
            <person name="Pitluck S."/>
            <person name="Kyrpides N."/>
            <person name="Mavromatis K."/>
            <person name="Ivanova N."/>
            <person name="Mikhailova N."/>
            <person name="Foster B."/>
            <person name="Clum A."/>
            <person name="Brettin T."/>
            <person name="Detter J.C."/>
            <person name="Han C."/>
            <person name="Larimer F."/>
            <person name="Land M."/>
            <person name="Hauser L."/>
            <person name="Markowitz V."/>
            <person name="Cheng J.F."/>
            <person name="Hugenholtz P."/>
            <person name="Woyke T."/>
            <person name="Wu D."/>
            <person name="Gehrich-Schroeter G."/>
            <person name="Schneider S."/>
            <person name="Pukall S.R."/>
            <person name="Klenk H.P."/>
            <person name="Eisen J.A."/>
        </authorList>
    </citation>
    <scope>NUCLEOTIDE SEQUENCE [LARGE SCALE GENOMIC DNA]</scope>
    <source>
        <strain evidence="2">DSM 15894 / CECT 5975 / LMG 20990 / XIL07</strain>
    </source>
</reference>
<evidence type="ECO:0000313" key="2">
    <source>
        <dbReference type="Proteomes" id="UP000002255"/>
    </source>
</evidence>
<name>D1BUP1_XYLCX</name>
<dbReference type="EMBL" id="CP001821">
    <property type="protein sequence ID" value="ACZ29282.1"/>
    <property type="molecule type" value="Genomic_DNA"/>
</dbReference>
<dbReference type="HOGENOM" id="CLU_1004541_0_0_11"/>
<proteinExistence type="predicted"/>
<reference evidence="1 2" key="2">
    <citation type="journal article" date="2010" name="Stand. Genomic Sci.">
        <title>Complete genome sequence of Xylanimonas cellulosilytica type strain (XIL07).</title>
        <authorList>
            <person name="Foster B."/>
            <person name="Pukall R."/>
            <person name="Abt B."/>
            <person name="Nolan M."/>
            <person name="Glavina Del Rio T."/>
            <person name="Chen F."/>
            <person name="Lucas S."/>
            <person name="Tice H."/>
            <person name="Pitluck S."/>
            <person name="Cheng J.-F."/>
            <person name="Chertkov O."/>
            <person name="Brettin T."/>
            <person name="Han C."/>
            <person name="Detter J.C."/>
            <person name="Bruce D."/>
            <person name="Goodwin L."/>
            <person name="Ivanova N."/>
            <person name="Mavromatis K."/>
            <person name="Pati A."/>
            <person name="Mikhailova N."/>
            <person name="Chen A."/>
            <person name="Palaniappan K."/>
            <person name="Land M."/>
            <person name="Hauser L."/>
            <person name="Chang Y.-J."/>
            <person name="Jeffries C.D."/>
            <person name="Chain P."/>
            <person name="Rohde M."/>
            <person name="Goeker M."/>
            <person name="Bristow J."/>
            <person name="Eisen J.A."/>
            <person name="Markowitz V."/>
            <person name="Hugenholtz P."/>
            <person name="Kyrpides N.C."/>
            <person name="Klenk H.-P."/>
            <person name="Lapidus A."/>
        </authorList>
    </citation>
    <scope>NUCLEOTIDE SEQUENCE [LARGE SCALE GENOMIC DNA]</scope>
    <source>
        <strain evidence="2">DSM 15894 / CECT 5975 / LMG 20990 / XIL07</strain>
    </source>
</reference>
<sequence>MSKYSNRPKDYDLDGFLYDARVLAAQCCYLNLQHQAPLVLGEFGPDADHQIETDLAGYAEILDSRADGIHRPVRVRDVNRLVCTCALVVRTEDRFREPAGHLDACCRPARTVIVDLGGDTEIIAACQGCGASTTVTDLRLARSWAAEHACPPRPVPPGDAHGSTFDAFVIEEGMAPDDIVHRARTQMRNDAAPSGHLIPWDFHPRHRLAYTLAMLRHAERVHHGATLRDGDAQRLAEWTAKLRDLNAVVTYDPASPQGFLLVPREEGDEDLIRRPKA</sequence>
<evidence type="ECO:0000313" key="1">
    <source>
        <dbReference type="EMBL" id="ACZ29282.1"/>
    </source>
</evidence>
<dbReference type="AlphaFoldDB" id="D1BUP1"/>
<dbReference type="OrthoDB" id="4167052at2"/>
<organism evidence="1 2">
    <name type="scientific">Xylanimonas cellulosilytica (strain DSM 15894 / JCM 12276 / CECT 5975 / KCTC 9989 / LMG 20990 / NBRC 107835 / XIL07)</name>
    <dbReference type="NCBI Taxonomy" id="446471"/>
    <lineage>
        <taxon>Bacteria</taxon>
        <taxon>Bacillati</taxon>
        <taxon>Actinomycetota</taxon>
        <taxon>Actinomycetes</taxon>
        <taxon>Micrococcales</taxon>
        <taxon>Promicromonosporaceae</taxon>
        <taxon>Xylanimonas</taxon>
    </lineage>
</organism>
<dbReference type="Proteomes" id="UP000002255">
    <property type="component" value="Chromosome"/>
</dbReference>
<accession>D1BUP1</accession>
<dbReference type="RefSeq" id="WP_012877027.1">
    <property type="nucleotide sequence ID" value="NC_013530.1"/>
</dbReference>
<dbReference type="STRING" id="446471.Xcel_0243"/>
<gene>
    <name evidence="1" type="ordered locus">Xcel_0243</name>
</gene>
<keyword evidence="2" id="KW-1185">Reference proteome</keyword>
<dbReference type="KEGG" id="xce:Xcel_0243"/>